<gene>
    <name evidence="2" type="primary">LOC113794653</name>
</gene>
<organism evidence="1 2">
    <name type="scientific">Dermatophagoides pteronyssinus</name>
    <name type="common">European house dust mite</name>
    <dbReference type="NCBI Taxonomy" id="6956"/>
    <lineage>
        <taxon>Eukaryota</taxon>
        <taxon>Metazoa</taxon>
        <taxon>Ecdysozoa</taxon>
        <taxon>Arthropoda</taxon>
        <taxon>Chelicerata</taxon>
        <taxon>Arachnida</taxon>
        <taxon>Acari</taxon>
        <taxon>Acariformes</taxon>
        <taxon>Sarcoptiformes</taxon>
        <taxon>Astigmata</taxon>
        <taxon>Psoroptidia</taxon>
        <taxon>Analgoidea</taxon>
        <taxon>Pyroglyphidae</taxon>
        <taxon>Dermatophagoidinae</taxon>
        <taxon>Dermatophagoides</taxon>
    </lineage>
</organism>
<dbReference type="GeneID" id="113794653"/>
<dbReference type="RefSeq" id="XP_027200582.1">
    <property type="nucleotide sequence ID" value="XM_027344781.1"/>
</dbReference>
<dbReference type="Pfam" id="PF00240">
    <property type="entry name" value="ubiquitin"/>
    <property type="match status" value="1"/>
</dbReference>
<dbReference type="CDD" id="cd01788">
    <property type="entry name" value="Ubl_ElonginB"/>
    <property type="match status" value="1"/>
</dbReference>
<dbReference type="PANTHER" id="PTHR13248:SF4">
    <property type="entry name" value="ELONGIN B"/>
    <property type="match status" value="1"/>
</dbReference>
<dbReference type="Gene3D" id="3.10.20.90">
    <property type="entry name" value="Phosphatidylinositol 3-kinase Catalytic Subunit, Chain A, domain 1"/>
    <property type="match status" value="1"/>
</dbReference>
<dbReference type="GO" id="GO:0030891">
    <property type="term" value="C:VCB complex"/>
    <property type="evidence" value="ECO:0007669"/>
    <property type="project" value="InterPro"/>
</dbReference>
<accession>A0A6P6Y531</accession>
<name>A0A6P6Y531_DERPT</name>
<dbReference type="FunCoup" id="A0A6P6Y531">
    <property type="interactions" value="716"/>
</dbReference>
<dbReference type="AlphaFoldDB" id="A0A6P6Y531"/>
<dbReference type="InterPro" id="IPR039049">
    <property type="entry name" value="ELOB"/>
</dbReference>
<dbReference type="InterPro" id="IPR029071">
    <property type="entry name" value="Ubiquitin-like_domsf"/>
</dbReference>
<protein>
    <submittedName>
        <fullName evidence="2">Elongin-B-like</fullName>
    </submittedName>
</protein>
<dbReference type="InParanoid" id="A0A6P6Y531"/>
<proteinExistence type="predicted"/>
<dbReference type="InterPro" id="IPR000626">
    <property type="entry name" value="Ubiquitin-like_dom"/>
</dbReference>
<keyword evidence="1" id="KW-1185">Reference proteome</keyword>
<sequence>MEVFLMIRRQTTTIFLDCKEVTPVIELKKMIEGITKILAKDQMLIKDDQPMDDHKTVAEYNLTVMTAKAQAPATIGLCFRQPDGMFETLEITPYSLPPELPDELKPVDSREQND</sequence>
<dbReference type="OMA" id="GQEQMDQ"/>
<dbReference type="GO" id="GO:0006368">
    <property type="term" value="P:transcription elongation by RNA polymerase II"/>
    <property type="evidence" value="ECO:0007669"/>
    <property type="project" value="InterPro"/>
</dbReference>
<evidence type="ECO:0000313" key="2">
    <source>
        <dbReference type="RefSeq" id="XP_027200582.1"/>
    </source>
</evidence>
<dbReference type="OrthoDB" id="7537057at2759"/>
<reference evidence="2" key="1">
    <citation type="submission" date="2025-08" db="UniProtKB">
        <authorList>
            <consortium name="RefSeq"/>
        </authorList>
    </citation>
    <scope>IDENTIFICATION</scope>
    <source>
        <strain evidence="2">Airmid</strain>
    </source>
</reference>
<dbReference type="Proteomes" id="UP000515146">
    <property type="component" value="Unplaced"/>
</dbReference>
<dbReference type="KEGG" id="dpte:113794653"/>
<dbReference type="PROSITE" id="PS50053">
    <property type="entry name" value="UBIQUITIN_2"/>
    <property type="match status" value="1"/>
</dbReference>
<evidence type="ECO:0000313" key="1">
    <source>
        <dbReference type="Proteomes" id="UP000515146"/>
    </source>
</evidence>
<dbReference type="PANTHER" id="PTHR13248">
    <property type="entry name" value="TRANSCRIPTION ELONGATION FACTOR B POLYPEPTIDE 2"/>
    <property type="match status" value="1"/>
</dbReference>
<dbReference type="CTD" id="6923"/>
<dbReference type="SUPFAM" id="SSF54236">
    <property type="entry name" value="Ubiquitin-like"/>
    <property type="match status" value="1"/>
</dbReference>
<dbReference type="GO" id="GO:0070449">
    <property type="term" value="C:elongin complex"/>
    <property type="evidence" value="ECO:0007669"/>
    <property type="project" value="InterPro"/>
</dbReference>